<keyword evidence="2" id="KW-1185">Reference proteome</keyword>
<sequence>MAHPDGNPAHHTQKMKGELNAIIDHLREDITKVDDPQFKAMFETSAEVLGGLVKAFTHYEQKSEAAWKG</sequence>
<dbReference type="OrthoDB" id="678471at2"/>
<dbReference type="Proteomes" id="UP000078507">
    <property type="component" value="Unassembled WGS sequence"/>
</dbReference>
<evidence type="ECO:0000313" key="1">
    <source>
        <dbReference type="EMBL" id="OAP34155.1"/>
    </source>
</evidence>
<protein>
    <submittedName>
        <fullName evidence="1">Uncharacterized protein</fullName>
    </submittedName>
</protein>
<accession>A0A178XHS0</accession>
<evidence type="ECO:0000313" key="2">
    <source>
        <dbReference type="Proteomes" id="UP000078507"/>
    </source>
</evidence>
<dbReference type="EMBL" id="LNQB01000102">
    <property type="protein sequence ID" value="OAP34155.1"/>
    <property type="molecule type" value="Genomic_DNA"/>
</dbReference>
<organism evidence="1 2">
    <name type="scientific">Sinorhizobium saheli</name>
    <dbReference type="NCBI Taxonomy" id="36856"/>
    <lineage>
        <taxon>Bacteria</taxon>
        <taxon>Pseudomonadati</taxon>
        <taxon>Pseudomonadota</taxon>
        <taxon>Alphaproteobacteria</taxon>
        <taxon>Hyphomicrobiales</taxon>
        <taxon>Rhizobiaceae</taxon>
        <taxon>Sinorhizobium/Ensifer group</taxon>
        <taxon>Sinorhizobium</taxon>
    </lineage>
</organism>
<reference evidence="1 2" key="1">
    <citation type="submission" date="2015-11" db="EMBL/GenBank/DDBJ databases">
        <title>Ensifer anhuiense sp. nov., an effective nitrogen fixation bacterium with Glycine soja.</title>
        <authorList>
            <person name="Yan H."/>
            <person name="Chen W."/>
        </authorList>
    </citation>
    <scope>NUCLEOTIDE SEQUENCE [LARGE SCALE GENOMIC DNA]</scope>
    <source>
        <strain evidence="1 2">LMG 7837</strain>
    </source>
</reference>
<dbReference type="AlphaFoldDB" id="A0A178XHS0"/>
<name>A0A178XHS0_SINSA</name>
<gene>
    <name evidence="1" type="ORF">ATB98_22760</name>
</gene>
<proteinExistence type="predicted"/>
<dbReference type="RefSeq" id="WP_066879267.1">
    <property type="nucleotide sequence ID" value="NZ_LNQB01000102.1"/>
</dbReference>
<comment type="caution">
    <text evidence="1">The sequence shown here is derived from an EMBL/GenBank/DDBJ whole genome shotgun (WGS) entry which is preliminary data.</text>
</comment>